<sequence>MAGFPKFLKMAQELQDHVWDQALLAEVESRFILVQRVSMKVLPHKNSTRSAILGVDRQVRAYALKFYDIKLDVWTFDASVDFGHEFDLFLRFPRGLEVEIQRGMDPRAMAHGAYGSEALRKFRECFWEYRFRDDLHQSVLSNLMRAPSRTLGSKKKGAVYLNSQLDKFTLSGNVQPIQPSTRIWNVDVCIETFMRRRERLIRGRTRGLNDYNPRHMTVRIPRQAMERIRKVVSTYLYNLHNGLEPEHVCGPAHMQERQWKLGSFRGANQLYTANMNRIPANNLKFEESQRLVEWKRTEPPAALPFICACADAEAEQNEKRSSIEVASPDDEVS</sequence>
<evidence type="ECO:0000313" key="2">
    <source>
        <dbReference type="Proteomes" id="UP001446871"/>
    </source>
</evidence>
<protein>
    <submittedName>
        <fullName evidence="1">Uncharacterized protein</fullName>
    </submittedName>
</protein>
<comment type="caution">
    <text evidence="1">The sequence shown here is derived from an EMBL/GenBank/DDBJ whole genome shotgun (WGS) entry which is preliminary data.</text>
</comment>
<dbReference type="Proteomes" id="UP001446871">
    <property type="component" value="Unassembled WGS sequence"/>
</dbReference>
<reference evidence="1 2" key="1">
    <citation type="submission" date="2023-01" db="EMBL/GenBank/DDBJ databases">
        <title>Analysis of 21 Apiospora genomes using comparative genomics revels a genus with tremendous synthesis potential of carbohydrate active enzymes and secondary metabolites.</title>
        <authorList>
            <person name="Sorensen T."/>
        </authorList>
    </citation>
    <scope>NUCLEOTIDE SEQUENCE [LARGE SCALE GENOMIC DNA]</scope>
    <source>
        <strain evidence="1 2">CBS 83171</strain>
    </source>
</reference>
<name>A0ABR1W0I7_9PEZI</name>
<accession>A0ABR1W0I7</accession>
<evidence type="ECO:0000313" key="1">
    <source>
        <dbReference type="EMBL" id="KAK8076993.1"/>
    </source>
</evidence>
<keyword evidence="2" id="KW-1185">Reference proteome</keyword>
<organism evidence="1 2">
    <name type="scientific">Apiospora saccharicola</name>
    <dbReference type="NCBI Taxonomy" id="335842"/>
    <lineage>
        <taxon>Eukaryota</taxon>
        <taxon>Fungi</taxon>
        <taxon>Dikarya</taxon>
        <taxon>Ascomycota</taxon>
        <taxon>Pezizomycotina</taxon>
        <taxon>Sordariomycetes</taxon>
        <taxon>Xylariomycetidae</taxon>
        <taxon>Amphisphaeriales</taxon>
        <taxon>Apiosporaceae</taxon>
        <taxon>Apiospora</taxon>
    </lineage>
</organism>
<proteinExistence type="predicted"/>
<dbReference type="EMBL" id="JAQQWM010000002">
    <property type="protein sequence ID" value="KAK8076993.1"/>
    <property type="molecule type" value="Genomic_DNA"/>
</dbReference>
<gene>
    <name evidence="1" type="ORF">PG996_003163</name>
</gene>